<keyword evidence="3" id="KW-1185">Reference proteome</keyword>
<dbReference type="Proteomes" id="UP000242715">
    <property type="component" value="Unassembled WGS sequence"/>
</dbReference>
<gene>
    <name evidence="2" type="ORF">TSUD_382050</name>
</gene>
<protein>
    <submittedName>
        <fullName evidence="2">Uncharacterized protein</fullName>
    </submittedName>
</protein>
<accession>A0A2Z6NMB7</accession>
<sequence>MERESQCKSQVDKDGCSTCGNNGSSNCIGLFDIWFGRESTVDSSEEEGNIRLAIMKKEVGLRKLNELGVGLVGAKKINPTYTSSRLGL</sequence>
<dbReference type="AlphaFoldDB" id="A0A2Z6NMB7"/>
<reference evidence="3" key="1">
    <citation type="journal article" date="2017" name="Front. Plant Sci.">
        <title>Climate Clever Clovers: New Paradigm to Reduce the Environmental Footprint of Ruminants by Breeding Low Methanogenic Forages Utilizing Haplotype Variation.</title>
        <authorList>
            <person name="Kaur P."/>
            <person name="Appels R."/>
            <person name="Bayer P.E."/>
            <person name="Keeble-Gagnere G."/>
            <person name="Wang J."/>
            <person name="Hirakawa H."/>
            <person name="Shirasawa K."/>
            <person name="Vercoe P."/>
            <person name="Stefanova K."/>
            <person name="Durmic Z."/>
            <person name="Nichols P."/>
            <person name="Revell C."/>
            <person name="Isobe S.N."/>
            <person name="Edwards D."/>
            <person name="Erskine W."/>
        </authorList>
    </citation>
    <scope>NUCLEOTIDE SEQUENCE [LARGE SCALE GENOMIC DNA]</scope>
    <source>
        <strain evidence="3">cv. Daliak</strain>
    </source>
</reference>
<dbReference type="EMBL" id="DF973686">
    <property type="protein sequence ID" value="GAU37712.1"/>
    <property type="molecule type" value="Genomic_DNA"/>
</dbReference>
<proteinExistence type="predicted"/>
<evidence type="ECO:0000313" key="3">
    <source>
        <dbReference type="Proteomes" id="UP000242715"/>
    </source>
</evidence>
<evidence type="ECO:0000256" key="1">
    <source>
        <dbReference type="SAM" id="MobiDB-lite"/>
    </source>
</evidence>
<feature type="compositionally biased region" description="Basic and acidic residues" evidence="1">
    <location>
        <begin position="1"/>
        <end position="15"/>
    </location>
</feature>
<feature type="region of interest" description="Disordered" evidence="1">
    <location>
        <begin position="1"/>
        <end position="24"/>
    </location>
</feature>
<name>A0A2Z6NMB7_TRISU</name>
<evidence type="ECO:0000313" key="2">
    <source>
        <dbReference type="EMBL" id="GAU37712.1"/>
    </source>
</evidence>
<organism evidence="2 3">
    <name type="scientific">Trifolium subterraneum</name>
    <name type="common">Subterranean clover</name>
    <dbReference type="NCBI Taxonomy" id="3900"/>
    <lineage>
        <taxon>Eukaryota</taxon>
        <taxon>Viridiplantae</taxon>
        <taxon>Streptophyta</taxon>
        <taxon>Embryophyta</taxon>
        <taxon>Tracheophyta</taxon>
        <taxon>Spermatophyta</taxon>
        <taxon>Magnoliopsida</taxon>
        <taxon>eudicotyledons</taxon>
        <taxon>Gunneridae</taxon>
        <taxon>Pentapetalae</taxon>
        <taxon>rosids</taxon>
        <taxon>fabids</taxon>
        <taxon>Fabales</taxon>
        <taxon>Fabaceae</taxon>
        <taxon>Papilionoideae</taxon>
        <taxon>50 kb inversion clade</taxon>
        <taxon>NPAAA clade</taxon>
        <taxon>Hologalegina</taxon>
        <taxon>IRL clade</taxon>
        <taxon>Trifolieae</taxon>
        <taxon>Trifolium</taxon>
    </lineage>
</organism>